<name>A0A9N8VEB1_9GLOM</name>
<dbReference type="AlphaFoldDB" id="A0A9N8VEB1"/>
<proteinExistence type="predicted"/>
<dbReference type="Proteomes" id="UP000789759">
    <property type="component" value="Unassembled WGS sequence"/>
</dbReference>
<evidence type="ECO:0000313" key="1">
    <source>
        <dbReference type="EMBL" id="CAG8453153.1"/>
    </source>
</evidence>
<accession>A0A9N8VEB1</accession>
<protein>
    <submittedName>
        <fullName evidence="1">14758_t:CDS:1</fullName>
    </submittedName>
</protein>
<sequence>MSSLPFDKRKSASLICHLRKDMQEIVRALRTDFPGLRIKNYYDKSDPVKKTRDFSDKFQSCRLFGWRIVDFLKKAGMVISIIEATPKSEEDSVSLIEIVKICSSVIKAEEISDITNANILNHKMTEHLENKLKKTLKEIHALNRYHIAECYRIPSESLTEEFIMDYGKYDEMKWFRNLRKLRDVGIDNKTAVEAITREDYRNDRFTTVTRAEKHRICLELIKTCTPIRDIDDRSRYKVDNFKRCLNTPESIQYLHNLVPKMARVFDNTDASHSAKKSGLKSDRAKLGMFDKESAPKLPSYQTDEGQFYENGEDMHYRYSKLLPDELEIAPKEIFVLLEIAYVYEFGGNVIEEKSIINFDLKKEYLWSITTKIIEKYNLSSKIGISDLSQYTSEFLKNLTNDKKQNQACRHLRDGFKFSSKQTNGQCGSISDKTLNINKLTIRDVRAEAYALALTAKNANAGSSRIFRLRRELRNIGASFQIIEATKFPDITEEANKIQMNNQKKAKTKCINYSNEFILESVKERLNVYDIKTLPDYQALADVMVMLCIRPAELRTLRITVTGYVKNRGQLDIPRKFRSMEKNQKRAKELLTWIQRAISSCQIGDPGKPGVKWFNKFLKDYDLIPKYLRKLGAVYAVVTNGVKNMAHAYTIAGEALWHSCDNHTSSVQNYVVVNYRKRGQKPEEARPFHLYNDDN</sequence>
<evidence type="ECO:0000313" key="2">
    <source>
        <dbReference type="Proteomes" id="UP000789759"/>
    </source>
</evidence>
<keyword evidence="2" id="KW-1185">Reference proteome</keyword>
<dbReference type="OrthoDB" id="2385538at2759"/>
<comment type="caution">
    <text evidence="1">The sequence shown here is derived from an EMBL/GenBank/DDBJ whole genome shotgun (WGS) entry which is preliminary data.</text>
</comment>
<reference evidence="1" key="1">
    <citation type="submission" date="2021-06" db="EMBL/GenBank/DDBJ databases">
        <authorList>
            <person name="Kallberg Y."/>
            <person name="Tangrot J."/>
            <person name="Rosling A."/>
        </authorList>
    </citation>
    <scope>NUCLEOTIDE SEQUENCE</scope>
    <source>
        <strain evidence="1">FL966</strain>
    </source>
</reference>
<dbReference type="EMBL" id="CAJVQA010000058">
    <property type="protein sequence ID" value="CAG8453153.1"/>
    <property type="molecule type" value="Genomic_DNA"/>
</dbReference>
<organism evidence="1 2">
    <name type="scientific">Cetraspora pellucida</name>
    <dbReference type="NCBI Taxonomy" id="1433469"/>
    <lineage>
        <taxon>Eukaryota</taxon>
        <taxon>Fungi</taxon>
        <taxon>Fungi incertae sedis</taxon>
        <taxon>Mucoromycota</taxon>
        <taxon>Glomeromycotina</taxon>
        <taxon>Glomeromycetes</taxon>
        <taxon>Diversisporales</taxon>
        <taxon>Gigasporaceae</taxon>
        <taxon>Cetraspora</taxon>
    </lineage>
</organism>
<gene>
    <name evidence="1" type="ORF">CPELLU_LOCUS252</name>
</gene>